<dbReference type="InterPro" id="IPR023796">
    <property type="entry name" value="Serpin_dom"/>
</dbReference>
<gene>
    <name evidence="7" type="ORF">B4U80_13653</name>
</gene>
<dbReference type="PANTHER" id="PTHR11461">
    <property type="entry name" value="SERINE PROTEASE INHIBITOR, SERPIN"/>
    <property type="match status" value="1"/>
</dbReference>
<keyword evidence="2" id="KW-0646">Protease inhibitor</keyword>
<evidence type="ECO:0000256" key="3">
    <source>
        <dbReference type="ARBA" id="ARBA00022900"/>
    </source>
</evidence>
<keyword evidence="3" id="KW-0722">Serine protease inhibitor</keyword>
<dbReference type="AlphaFoldDB" id="A0A443SPE7"/>
<evidence type="ECO:0000256" key="2">
    <source>
        <dbReference type="ARBA" id="ARBA00022690"/>
    </source>
</evidence>
<comment type="caution">
    <text evidence="7">The sequence shown here is derived from an EMBL/GenBank/DDBJ whole genome shotgun (WGS) entry which is preliminary data.</text>
</comment>
<evidence type="ECO:0000256" key="5">
    <source>
        <dbReference type="SAM" id="Phobius"/>
    </source>
</evidence>
<name>A0A443SPE7_9ACAR</name>
<keyword evidence="5" id="KW-0472">Membrane</keyword>
<dbReference type="Proteomes" id="UP000288716">
    <property type="component" value="Unassembled WGS sequence"/>
</dbReference>
<keyword evidence="4" id="KW-0325">Glycoprotein</keyword>
<evidence type="ECO:0000256" key="1">
    <source>
        <dbReference type="ARBA" id="ARBA00009500"/>
    </source>
</evidence>
<dbReference type="InterPro" id="IPR042178">
    <property type="entry name" value="Serpin_sf_1"/>
</dbReference>
<comment type="similarity">
    <text evidence="1">Belongs to the serpin family.</text>
</comment>
<sequence>MRLTVYSSVAKATSVLPIQNVVVSPLIVYAILNLANSGARNKTSDELNEALHRYSESDALNDDEANRLIRNFPNIDRSISTIIRNWMNNEEYDLHLANRVLITNTYEIIDQFRRDVMEYSNTQVEQVDFAANSAEILQDTNSWVSEITKGKINKILDSVRADTLFIILSAR</sequence>
<keyword evidence="5" id="KW-1133">Transmembrane helix</keyword>
<evidence type="ECO:0000313" key="8">
    <source>
        <dbReference type="Proteomes" id="UP000288716"/>
    </source>
</evidence>
<evidence type="ECO:0000256" key="4">
    <source>
        <dbReference type="ARBA" id="ARBA00023180"/>
    </source>
</evidence>
<dbReference type="Gene3D" id="3.30.497.10">
    <property type="entry name" value="Antithrombin, subunit I, domain 2"/>
    <property type="match status" value="1"/>
</dbReference>
<dbReference type="InterPro" id="IPR036186">
    <property type="entry name" value="Serpin_sf"/>
</dbReference>
<evidence type="ECO:0000259" key="6">
    <source>
        <dbReference type="Pfam" id="PF00079"/>
    </source>
</evidence>
<dbReference type="GO" id="GO:0005615">
    <property type="term" value="C:extracellular space"/>
    <property type="evidence" value="ECO:0007669"/>
    <property type="project" value="InterPro"/>
</dbReference>
<dbReference type="OrthoDB" id="6434942at2759"/>
<dbReference type="PANTHER" id="PTHR11461:SF211">
    <property type="entry name" value="GH10112P-RELATED"/>
    <property type="match status" value="1"/>
</dbReference>
<proteinExistence type="inferred from homology"/>
<feature type="domain" description="Serpin" evidence="6">
    <location>
        <begin position="5"/>
        <end position="170"/>
    </location>
</feature>
<keyword evidence="8" id="KW-1185">Reference proteome</keyword>
<evidence type="ECO:0000313" key="7">
    <source>
        <dbReference type="EMBL" id="RWS29387.1"/>
    </source>
</evidence>
<dbReference type="InterPro" id="IPR000215">
    <property type="entry name" value="Serpin_fam"/>
</dbReference>
<dbReference type="EMBL" id="NCKV01000936">
    <property type="protein sequence ID" value="RWS29387.1"/>
    <property type="molecule type" value="Genomic_DNA"/>
</dbReference>
<dbReference type="GO" id="GO:0004867">
    <property type="term" value="F:serine-type endopeptidase inhibitor activity"/>
    <property type="evidence" value="ECO:0007669"/>
    <property type="project" value="UniProtKB-KW"/>
</dbReference>
<feature type="transmembrane region" description="Helical" evidence="5">
    <location>
        <begin position="12"/>
        <end position="32"/>
    </location>
</feature>
<accession>A0A443SPE7</accession>
<organism evidence="7 8">
    <name type="scientific">Leptotrombidium deliense</name>
    <dbReference type="NCBI Taxonomy" id="299467"/>
    <lineage>
        <taxon>Eukaryota</taxon>
        <taxon>Metazoa</taxon>
        <taxon>Ecdysozoa</taxon>
        <taxon>Arthropoda</taxon>
        <taxon>Chelicerata</taxon>
        <taxon>Arachnida</taxon>
        <taxon>Acari</taxon>
        <taxon>Acariformes</taxon>
        <taxon>Trombidiformes</taxon>
        <taxon>Prostigmata</taxon>
        <taxon>Anystina</taxon>
        <taxon>Parasitengona</taxon>
        <taxon>Trombiculoidea</taxon>
        <taxon>Trombiculidae</taxon>
        <taxon>Leptotrombidium</taxon>
    </lineage>
</organism>
<dbReference type="Pfam" id="PF00079">
    <property type="entry name" value="Serpin"/>
    <property type="match status" value="1"/>
</dbReference>
<reference evidence="7 8" key="1">
    <citation type="journal article" date="2018" name="Gigascience">
        <title>Genomes of trombidid mites reveal novel predicted allergens and laterally-transferred genes associated with secondary metabolism.</title>
        <authorList>
            <person name="Dong X."/>
            <person name="Chaisiri K."/>
            <person name="Xia D."/>
            <person name="Armstrong S.D."/>
            <person name="Fang Y."/>
            <person name="Donnelly M.J."/>
            <person name="Kadowaki T."/>
            <person name="McGarry J.W."/>
            <person name="Darby A.C."/>
            <person name="Makepeace B.L."/>
        </authorList>
    </citation>
    <scope>NUCLEOTIDE SEQUENCE [LARGE SCALE GENOMIC DNA]</scope>
    <source>
        <strain evidence="7">UoL-UT</strain>
    </source>
</reference>
<dbReference type="VEuPathDB" id="VectorBase:LDEU002652"/>
<dbReference type="SUPFAM" id="SSF56574">
    <property type="entry name" value="Serpins"/>
    <property type="match status" value="1"/>
</dbReference>
<protein>
    <submittedName>
        <fullName evidence="7">Serine (Or cysteine) proteinase inhibitor: clade B: member 9e-like protein</fullName>
    </submittedName>
</protein>
<keyword evidence="5" id="KW-0812">Transmembrane</keyword>